<feature type="transmembrane region" description="Helical" evidence="1">
    <location>
        <begin position="666"/>
        <end position="687"/>
    </location>
</feature>
<keyword evidence="4" id="KW-1185">Reference proteome</keyword>
<dbReference type="AlphaFoldDB" id="A0A315ZZ44"/>
<evidence type="ECO:0008006" key="5">
    <source>
        <dbReference type="Google" id="ProtNLM"/>
    </source>
</evidence>
<dbReference type="OrthoDB" id="2081730at2"/>
<dbReference type="Proteomes" id="UP000254051">
    <property type="component" value="Unassembled WGS sequence"/>
</dbReference>
<feature type="chain" id="PRO_5043163559" description="MucBP domain-containing protein" evidence="2">
    <location>
        <begin position="29"/>
        <end position="698"/>
    </location>
</feature>
<gene>
    <name evidence="3" type="ORF">SAMN05216529_103239</name>
</gene>
<evidence type="ECO:0000313" key="3">
    <source>
        <dbReference type="EMBL" id="SUQ13509.1"/>
    </source>
</evidence>
<feature type="signal peptide" evidence="2">
    <location>
        <begin position="1"/>
        <end position="28"/>
    </location>
</feature>
<evidence type="ECO:0000256" key="1">
    <source>
        <dbReference type="SAM" id="Phobius"/>
    </source>
</evidence>
<name>A0A315ZZ44_9FIRM</name>
<dbReference type="RefSeq" id="WP_109709495.1">
    <property type="nucleotide sequence ID" value="NZ_QGDS01000003.1"/>
</dbReference>
<accession>A0A315ZZ44</accession>
<reference evidence="4" key="1">
    <citation type="submission" date="2017-07" db="EMBL/GenBank/DDBJ databases">
        <authorList>
            <person name="Varghese N."/>
            <person name="Submissions S."/>
        </authorList>
    </citation>
    <scope>NUCLEOTIDE SEQUENCE [LARGE SCALE GENOMIC DNA]</scope>
    <source>
        <strain evidence="4">NLAE-zl-C134</strain>
    </source>
</reference>
<proteinExistence type="predicted"/>
<keyword evidence="1" id="KW-0472">Membrane</keyword>
<keyword evidence="1" id="KW-1133">Transmembrane helix</keyword>
<keyword evidence="1" id="KW-0812">Transmembrane</keyword>
<organism evidence="3 4">
    <name type="scientific">Faecalicatena contorta</name>
    <dbReference type="NCBI Taxonomy" id="39482"/>
    <lineage>
        <taxon>Bacteria</taxon>
        <taxon>Bacillati</taxon>
        <taxon>Bacillota</taxon>
        <taxon>Clostridia</taxon>
        <taxon>Lachnospirales</taxon>
        <taxon>Lachnospiraceae</taxon>
        <taxon>Faecalicatena</taxon>
    </lineage>
</organism>
<keyword evidence="2" id="KW-0732">Signal</keyword>
<evidence type="ECO:0000256" key="2">
    <source>
        <dbReference type="SAM" id="SignalP"/>
    </source>
</evidence>
<dbReference type="EMBL" id="UHJJ01000003">
    <property type="protein sequence ID" value="SUQ13509.1"/>
    <property type="molecule type" value="Genomic_DNA"/>
</dbReference>
<evidence type="ECO:0000313" key="4">
    <source>
        <dbReference type="Proteomes" id="UP000254051"/>
    </source>
</evidence>
<protein>
    <recommendedName>
        <fullName evidence="5">MucBP domain-containing protein</fullName>
    </recommendedName>
</protein>
<sequence>MKKKILVFLAAISILAGQFASLPVTAKAADIWIEDSNAPDGGYWMDEDGYIVDDGSQGSNYIIQSYEDSSLYDNAGSIESDDVQGTGATSGRISGITADAPGIQQFEYSADGEVAFKFLVNGQEVNGVDYSAAGNILTVNDADTDYNVVMYSSEKSFISSARTVFAYRYHVIYNLDGRTITAAEGNINKADNSTVHKAPLLYANSGLEYELTGGANAQTQIISYDNMTGSYTFNYTTYNPQDRTLTVHLNDDRGNEIQTLTETVKYKDGDVTVAIPQQLEKDGRKYQIRDTISSVTVNYFSSRFDYSYTYRELAAENRDPYSVKVLFREEGTEKALGEDYFTVSAENIADNETVTYRPNAERSILEDSVKVYYSLSGPAEITHRAAADYENVSYTVYYKKQAEDAPYNWIILLTDVSGGKVLDTISKQVTINKNVTYEAAPQITADGKNYVLNSRMAREYTYSYGEEPRTQVIYYDEEGGNSISSYALNVQYKSITDNTVFYRTQKEVKIEDPVAVIKAEDNYTDSEGNEYVKLPGQDNLTHDFTSAQRTVTVYYRDVNDIQNADTVVTREVVTTTEQVQTVTLAASEGGAAGGVTGGTADGTVLGGTTVSAETAPGATLTNETTGQLVTVDDEGIPLSDTADELTKIEDEETPLINKNLESGNRIVTAVIAGIIIILLICGAVYIIRRKKENKSNQK</sequence>